<dbReference type="EMBL" id="LVZM01019010">
    <property type="protein sequence ID" value="OUC41906.1"/>
    <property type="molecule type" value="Genomic_DNA"/>
</dbReference>
<reference evidence="1 2" key="1">
    <citation type="submission" date="2015-04" db="EMBL/GenBank/DDBJ databases">
        <title>Draft genome of the roundworm Trichinella nativa.</title>
        <authorList>
            <person name="Mitreva M."/>
        </authorList>
    </citation>
    <scope>NUCLEOTIDE SEQUENCE [LARGE SCALE GENOMIC DNA]</scope>
    <source>
        <strain evidence="1 2">ISS45</strain>
    </source>
</reference>
<protein>
    <submittedName>
        <fullName evidence="1">Uncharacterized protein</fullName>
    </submittedName>
</protein>
<evidence type="ECO:0000313" key="2">
    <source>
        <dbReference type="Proteomes" id="UP000243006"/>
    </source>
</evidence>
<dbReference type="AlphaFoldDB" id="A0A1Y3EDJ7"/>
<comment type="caution">
    <text evidence="1">The sequence shown here is derived from an EMBL/GenBank/DDBJ whole genome shotgun (WGS) entry which is preliminary data.</text>
</comment>
<accession>A0A1Y3EDJ7</accession>
<dbReference type="Proteomes" id="UP000243006">
    <property type="component" value="Unassembled WGS sequence"/>
</dbReference>
<sequence length="73" mass="8317">SVSVQLHMLDVDALRKSISTHFELFFRRCINCCAVEKQQNPIVDEIDGSDGIRKLFTIPYSNLAFVRSVSSNR</sequence>
<proteinExistence type="predicted"/>
<gene>
    <name evidence="1" type="ORF">D917_10603</name>
</gene>
<name>A0A1Y3EDJ7_9BILA</name>
<feature type="non-terminal residue" evidence="1">
    <location>
        <position position="1"/>
    </location>
</feature>
<evidence type="ECO:0000313" key="1">
    <source>
        <dbReference type="EMBL" id="OUC41906.1"/>
    </source>
</evidence>
<organism evidence="1 2">
    <name type="scientific">Trichinella nativa</name>
    <dbReference type="NCBI Taxonomy" id="6335"/>
    <lineage>
        <taxon>Eukaryota</taxon>
        <taxon>Metazoa</taxon>
        <taxon>Ecdysozoa</taxon>
        <taxon>Nematoda</taxon>
        <taxon>Enoplea</taxon>
        <taxon>Dorylaimia</taxon>
        <taxon>Trichinellida</taxon>
        <taxon>Trichinellidae</taxon>
        <taxon>Trichinella</taxon>
    </lineage>
</organism>